<proteinExistence type="predicted"/>
<evidence type="ECO:0000313" key="2">
    <source>
        <dbReference type="Proteomes" id="UP000307440"/>
    </source>
</evidence>
<evidence type="ECO:0000313" key="1">
    <source>
        <dbReference type="EMBL" id="TFK26290.1"/>
    </source>
</evidence>
<keyword evidence="2" id="KW-1185">Reference proteome</keyword>
<dbReference type="Proteomes" id="UP000307440">
    <property type="component" value="Unassembled WGS sequence"/>
</dbReference>
<reference evidence="1 2" key="1">
    <citation type="journal article" date="2019" name="Nat. Ecol. Evol.">
        <title>Megaphylogeny resolves global patterns of mushroom evolution.</title>
        <authorList>
            <person name="Varga T."/>
            <person name="Krizsan K."/>
            <person name="Foldi C."/>
            <person name="Dima B."/>
            <person name="Sanchez-Garcia M."/>
            <person name="Sanchez-Ramirez S."/>
            <person name="Szollosi G.J."/>
            <person name="Szarkandi J.G."/>
            <person name="Papp V."/>
            <person name="Albert L."/>
            <person name="Andreopoulos W."/>
            <person name="Angelini C."/>
            <person name="Antonin V."/>
            <person name="Barry K.W."/>
            <person name="Bougher N.L."/>
            <person name="Buchanan P."/>
            <person name="Buyck B."/>
            <person name="Bense V."/>
            <person name="Catcheside P."/>
            <person name="Chovatia M."/>
            <person name="Cooper J."/>
            <person name="Damon W."/>
            <person name="Desjardin D."/>
            <person name="Finy P."/>
            <person name="Geml J."/>
            <person name="Haridas S."/>
            <person name="Hughes K."/>
            <person name="Justo A."/>
            <person name="Karasinski D."/>
            <person name="Kautmanova I."/>
            <person name="Kiss B."/>
            <person name="Kocsube S."/>
            <person name="Kotiranta H."/>
            <person name="LaButti K.M."/>
            <person name="Lechner B.E."/>
            <person name="Liimatainen K."/>
            <person name="Lipzen A."/>
            <person name="Lukacs Z."/>
            <person name="Mihaltcheva S."/>
            <person name="Morgado L.N."/>
            <person name="Niskanen T."/>
            <person name="Noordeloos M.E."/>
            <person name="Ohm R.A."/>
            <person name="Ortiz-Santana B."/>
            <person name="Ovrebo C."/>
            <person name="Racz N."/>
            <person name="Riley R."/>
            <person name="Savchenko A."/>
            <person name="Shiryaev A."/>
            <person name="Soop K."/>
            <person name="Spirin V."/>
            <person name="Szebenyi C."/>
            <person name="Tomsovsky M."/>
            <person name="Tulloss R.E."/>
            <person name="Uehling J."/>
            <person name="Grigoriev I.V."/>
            <person name="Vagvolgyi C."/>
            <person name="Papp T."/>
            <person name="Martin F.M."/>
            <person name="Miettinen O."/>
            <person name="Hibbett D.S."/>
            <person name="Nagy L.G."/>
        </authorList>
    </citation>
    <scope>NUCLEOTIDE SEQUENCE [LARGE SCALE GENOMIC DNA]</scope>
    <source>
        <strain evidence="1 2">CBS 121175</strain>
    </source>
</reference>
<dbReference type="AlphaFoldDB" id="A0A5C3L0T6"/>
<dbReference type="OrthoDB" id="2596179at2759"/>
<dbReference type="STRING" id="230819.A0A5C3L0T6"/>
<protein>
    <submittedName>
        <fullName evidence="1">Uncharacterized protein</fullName>
    </submittedName>
</protein>
<name>A0A5C3L0T6_COPMA</name>
<dbReference type="EMBL" id="ML210176">
    <property type="protein sequence ID" value="TFK26290.1"/>
    <property type="molecule type" value="Genomic_DNA"/>
</dbReference>
<organism evidence="1 2">
    <name type="scientific">Coprinopsis marcescibilis</name>
    <name type="common">Agaric fungus</name>
    <name type="synonym">Psathyrella marcescibilis</name>
    <dbReference type="NCBI Taxonomy" id="230819"/>
    <lineage>
        <taxon>Eukaryota</taxon>
        <taxon>Fungi</taxon>
        <taxon>Dikarya</taxon>
        <taxon>Basidiomycota</taxon>
        <taxon>Agaricomycotina</taxon>
        <taxon>Agaricomycetes</taxon>
        <taxon>Agaricomycetidae</taxon>
        <taxon>Agaricales</taxon>
        <taxon>Agaricineae</taxon>
        <taxon>Psathyrellaceae</taxon>
        <taxon>Coprinopsis</taxon>
    </lineage>
</organism>
<sequence length="119" mass="13827">MVSPYLPHALYATALTSIAIHLVGQRTESEEQRSRYESRISMLQQLRDHLRSPNPSQDEIERLKRLSRPLDYDAQKSPEVTLGWRDVWFGRKLPSDGGEMSEWDKKDLEQLKKAMEGKS</sequence>
<accession>A0A5C3L0T6</accession>
<gene>
    <name evidence="1" type="ORF">FA15DRAFT_667583</name>
</gene>